<evidence type="ECO:0000256" key="3">
    <source>
        <dbReference type="ARBA" id="ARBA00008061"/>
    </source>
</evidence>
<dbReference type="EC" id="2.4.1.25" evidence="4 13"/>
<evidence type="ECO:0000256" key="2">
    <source>
        <dbReference type="ARBA" id="ARBA00005684"/>
    </source>
</evidence>
<dbReference type="InterPro" id="IPR044505">
    <property type="entry name" value="GlgX_Isoamylase_N_E_set"/>
</dbReference>
<dbReference type="Gene3D" id="3.20.20.80">
    <property type="entry name" value="Glycosidases"/>
    <property type="match status" value="2"/>
</dbReference>
<sequence>MSEDGLLPSNRRLGKLGATFDADGRSVSFAVYSRHASRVTLCLFDADGQRELGRVALERDGDLHVGRVEGLRDGARYGLRAEGPFDPHRGLFFNPAKLLADPYAVELDRAFALTASMRAHAGEVGSPSAVDSAPDVPKAVLRRPIAPPRQPRPRLTPDRRVIYEVLVRGFTMRHPAVAPARRGTIAALATPAVIDHLKALGVTTLELMPITPWIDERHLGPLGLSNAWGYNPIVFMAPDPRLAPGGLAEVRDTVDALHAAGFEVLLDMVFNHTGESDILGPSLSLRGLDGPTYFRHAADGELINDTGCGNTLACDEPATLQLVVDSLRHWAVNAGIDGFRFDLAATLGRRRDGFDSDHPLLKAIAEDDVLAERVLIAEPWDCGPGGYQLGRFRAPWREWNDRFRDDVRRFWRGDGGLAGVLATRLTGSSDIFQWSGRGPTASVNYVACHDGFALADTVAFERKHNLANGEGNRDGTDANNSWNHGTEGPTEDAAIRVVRARDIRALLATLMVSRGTPMLTAGDEFGRSQAGNNNAYAQDNPITWLDWDNADPALAAFTARLIKVRAAHPALREDRFLTGRALEPGGVADATWLSPSGLAMTTADWQSAENRVLGLALATPAGAEPASRVVVWINGGDADVAVTLPDAENERVWRELVDSAAPDRAVPVTVEGLATATIAPRSVRLFAVAADAAGEEVRARRRTGVDPNVLSELAEAAGVEREWWGLDGSARRAAPDTLQAILAGMGLAVGSTAQARDSLGYLQARVRAVPRHAAACYQPPALADDRRLFGLAAHLYALRHDGDAGIGDFETLGRFAEGAARRGAALVGVNPFHALFPTDRSRASPYHPSDRRFLDPIYIDVASLPEALDSALARTVLDAHAGAIAALARRDQVDYPAVSAVKEAVLRAAFETFDVRAERGQLPEALAVDYARFVAHGGKALGDFALFQAISRTTGTTDRSRWSAGLGSVVGAGVEAARRAHGREIRFSLFEQWLADRQLGGAAERGRAAGLSIGLYRDLAVGAAPDGAETWTAPADFVSGVSVGAPPDPFSDEGQTWGVPPLNPFRLTETGCAAFRDLVAANMRHAGALRIDHAMSLVRLFFVPDGAKATEGTYVRYPFEDMLGVLSDESRAAHCLVVGEDLGTVPPGFRERTTEAGMLGMRILLFEHDGAEFRLPARFSHASVASFGTHDLPTFAGWVKGRDIDVDLKLGRCDPAEAARRREGRRADFARLSRMLLAAGWPTEPSWFEAATPSPALLAALHGGLGSATSAVVLVQADDVAGELSALNVPGTDREQPNWRRRMNLTVDALETSPAMRAVATALKGRGGR</sequence>
<keyword evidence="8 17" id="KW-0378">Hydrolase</keyword>
<dbReference type="CDD" id="cd11326">
    <property type="entry name" value="AmyAc_Glg_debranch"/>
    <property type="match status" value="1"/>
</dbReference>
<dbReference type="Pfam" id="PF02446">
    <property type="entry name" value="Glyco_hydro_77"/>
    <property type="match status" value="1"/>
</dbReference>
<evidence type="ECO:0000256" key="9">
    <source>
        <dbReference type="ARBA" id="ARBA00023277"/>
    </source>
</evidence>
<dbReference type="GO" id="GO:0005980">
    <property type="term" value="P:glycogen catabolic process"/>
    <property type="evidence" value="ECO:0007669"/>
    <property type="project" value="InterPro"/>
</dbReference>
<dbReference type="STRING" id="1079.BVIR_108"/>
<gene>
    <name evidence="17" type="primary">glgX_2</name>
    <name evidence="16" type="ORF">BV133_1228</name>
    <name evidence="17" type="ORF">BVIRIDIS_28740</name>
</gene>
<evidence type="ECO:0000256" key="5">
    <source>
        <dbReference type="ARBA" id="ARBA00020295"/>
    </source>
</evidence>
<dbReference type="InterPro" id="IPR013783">
    <property type="entry name" value="Ig-like_fold"/>
</dbReference>
<dbReference type="InterPro" id="IPR004193">
    <property type="entry name" value="Glyco_hydro_13_N"/>
</dbReference>
<feature type="domain" description="Glycosyl hydrolase family 13 catalytic" evidence="15">
    <location>
        <begin position="164"/>
        <end position="565"/>
    </location>
</feature>
<keyword evidence="10 17" id="KW-0326">Glycosidase</keyword>
<evidence type="ECO:0000313" key="18">
    <source>
        <dbReference type="Proteomes" id="UP000065734"/>
    </source>
</evidence>
<protein>
    <recommendedName>
        <fullName evidence="5 13">4-alpha-glucanotransferase</fullName>
        <ecNumber evidence="4 13">2.4.1.25</ecNumber>
    </recommendedName>
    <alternativeName>
        <fullName evidence="11 13">Amylomaltase</fullName>
    </alternativeName>
    <alternativeName>
        <fullName evidence="12 13">Disproportionating enzyme</fullName>
    </alternativeName>
</protein>
<dbReference type="GO" id="GO:0004135">
    <property type="term" value="F:amylo-alpha-1,6-glucosidase activity"/>
    <property type="evidence" value="ECO:0007669"/>
    <property type="project" value="InterPro"/>
</dbReference>
<dbReference type="SUPFAM" id="SSF51011">
    <property type="entry name" value="Glycosyl hydrolase domain"/>
    <property type="match status" value="1"/>
</dbReference>
<dbReference type="InterPro" id="IPR017853">
    <property type="entry name" value="GH"/>
</dbReference>
<keyword evidence="9 13" id="KW-0119">Carbohydrate metabolism</keyword>
<evidence type="ECO:0000256" key="14">
    <source>
        <dbReference type="SAM" id="MobiDB-lite"/>
    </source>
</evidence>
<reference evidence="16" key="1">
    <citation type="journal article" date="2015" name="Genome Announc.">
        <title>Complete Genome Sequence of the Bacteriochlorophyll b-Producing Photosynthetic Bacterium Blastochloris viridis.</title>
        <authorList>
            <person name="Tsukatani Y."/>
            <person name="Hirose Y."/>
            <person name="Harada J."/>
            <person name="Misawa N."/>
            <person name="Mori K."/>
            <person name="Inoue K."/>
            <person name="Tamiaki H."/>
        </authorList>
    </citation>
    <scope>NUCLEOTIDE SEQUENCE [LARGE SCALE GENOMIC DNA]</scope>
    <source>
        <strain evidence="16">DSM 133</strain>
    </source>
</reference>
<dbReference type="InterPro" id="IPR006047">
    <property type="entry name" value="GH13_cat_dom"/>
</dbReference>
<evidence type="ECO:0000256" key="11">
    <source>
        <dbReference type="ARBA" id="ARBA00031423"/>
    </source>
</evidence>
<evidence type="ECO:0000256" key="8">
    <source>
        <dbReference type="ARBA" id="ARBA00022801"/>
    </source>
</evidence>
<dbReference type="SUPFAM" id="SSF51445">
    <property type="entry name" value="(Trans)glycosidases"/>
    <property type="match status" value="2"/>
</dbReference>
<keyword evidence="6 13" id="KW-0328">Glycosyltransferase</keyword>
<dbReference type="EMBL" id="LN907867">
    <property type="protein sequence ID" value="CUU43847.1"/>
    <property type="molecule type" value="Genomic_DNA"/>
</dbReference>
<comment type="similarity">
    <text evidence="3">Belongs to the glycosyl hydrolase 13 family.</text>
</comment>
<dbReference type="PANTHER" id="PTHR43002">
    <property type="entry name" value="GLYCOGEN DEBRANCHING ENZYME"/>
    <property type="match status" value="1"/>
</dbReference>
<accession>A0A0H5BEP0</accession>
<evidence type="ECO:0000313" key="16">
    <source>
        <dbReference type="EMBL" id="BAR98821.1"/>
    </source>
</evidence>
<dbReference type="NCBIfam" id="TIGR02100">
    <property type="entry name" value="glgX_debranch"/>
    <property type="match status" value="1"/>
</dbReference>
<evidence type="ECO:0000259" key="15">
    <source>
        <dbReference type="SMART" id="SM00642"/>
    </source>
</evidence>
<dbReference type="PATRIC" id="fig|1079.6.peg.114"/>
<dbReference type="RefSeq" id="WP_082416510.1">
    <property type="nucleotide sequence ID" value="NZ_AP014854.2"/>
</dbReference>
<evidence type="ECO:0000256" key="10">
    <source>
        <dbReference type="ARBA" id="ARBA00023295"/>
    </source>
</evidence>
<comment type="similarity">
    <text evidence="2 13">Belongs to the disproportionating enzyme family.</text>
</comment>
<reference evidence="17" key="2">
    <citation type="submission" date="2015-11" db="EMBL/GenBank/DDBJ databases">
        <authorList>
            <person name="Zhang Y."/>
            <person name="Guo Z."/>
        </authorList>
    </citation>
    <scope>NUCLEOTIDE SEQUENCE</scope>
    <source>
        <strain evidence="17">1</strain>
    </source>
</reference>
<dbReference type="SUPFAM" id="SSF81296">
    <property type="entry name" value="E set domains"/>
    <property type="match status" value="1"/>
</dbReference>
<dbReference type="EMBL" id="AP014854">
    <property type="protein sequence ID" value="BAR98821.1"/>
    <property type="molecule type" value="Genomic_DNA"/>
</dbReference>
<reference evidence="18" key="3">
    <citation type="journal article" date="2016" name="Genome Announc.">
        <title>Revised genome sequence of the purple photosynthetic bacterium Blastochloris viridis.</title>
        <authorList>
            <person name="Liu L.N."/>
            <person name="Faulkner M."/>
            <person name="Liu X."/>
            <person name="Huang F."/>
            <person name="Darby A.C."/>
            <person name="Hall N."/>
        </authorList>
    </citation>
    <scope>NUCLEOTIDE SEQUENCE [LARGE SCALE GENOMIC DNA]</scope>
    <source>
        <strain evidence="18">ATCC 19567 / DSM 133 / F</strain>
    </source>
</reference>
<name>A0A0H5BEP0_BLAVI</name>
<dbReference type="InterPro" id="IPR011837">
    <property type="entry name" value="Glycogen_debranch_GlgX"/>
</dbReference>
<proteinExistence type="inferred from homology"/>
<dbReference type="Gene3D" id="2.60.40.1180">
    <property type="entry name" value="Golgi alpha-mannosidase II"/>
    <property type="match status" value="1"/>
</dbReference>
<dbReference type="Proteomes" id="UP000065734">
    <property type="component" value="Chromosome I"/>
</dbReference>
<keyword evidence="18" id="KW-1185">Reference proteome</keyword>
<dbReference type="GO" id="GO:0004134">
    <property type="term" value="F:4-alpha-glucanotransferase activity"/>
    <property type="evidence" value="ECO:0007669"/>
    <property type="project" value="UniProtKB-EC"/>
</dbReference>
<organism evidence="17 18">
    <name type="scientific">Blastochloris viridis</name>
    <name type="common">Rhodopseudomonas viridis</name>
    <dbReference type="NCBI Taxonomy" id="1079"/>
    <lineage>
        <taxon>Bacteria</taxon>
        <taxon>Pseudomonadati</taxon>
        <taxon>Pseudomonadota</taxon>
        <taxon>Alphaproteobacteria</taxon>
        <taxon>Hyphomicrobiales</taxon>
        <taxon>Blastochloridaceae</taxon>
        <taxon>Blastochloris</taxon>
    </lineage>
</organism>
<feature type="region of interest" description="Disordered" evidence="14">
    <location>
        <begin position="466"/>
        <end position="489"/>
    </location>
</feature>
<evidence type="ECO:0000313" key="17">
    <source>
        <dbReference type="EMBL" id="CUU43847.1"/>
    </source>
</evidence>
<dbReference type="SMART" id="SM00642">
    <property type="entry name" value="Aamy"/>
    <property type="match status" value="1"/>
</dbReference>
<dbReference type="OrthoDB" id="3236218at2"/>
<dbReference type="KEGG" id="bvr:BVIR_108"/>
<evidence type="ECO:0000256" key="4">
    <source>
        <dbReference type="ARBA" id="ARBA00012560"/>
    </source>
</evidence>
<evidence type="ECO:0000256" key="6">
    <source>
        <dbReference type="ARBA" id="ARBA00022676"/>
    </source>
</evidence>
<dbReference type="Gene3D" id="2.60.40.10">
    <property type="entry name" value="Immunoglobulins"/>
    <property type="match status" value="1"/>
</dbReference>
<dbReference type="InterPro" id="IPR014756">
    <property type="entry name" value="Ig_E-set"/>
</dbReference>
<dbReference type="CDD" id="cd02856">
    <property type="entry name" value="E_set_GDE_Isoamylase_N"/>
    <property type="match status" value="1"/>
</dbReference>
<dbReference type="Pfam" id="PF02922">
    <property type="entry name" value="CBM_48"/>
    <property type="match status" value="1"/>
</dbReference>
<evidence type="ECO:0000256" key="7">
    <source>
        <dbReference type="ARBA" id="ARBA00022679"/>
    </source>
</evidence>
<comment type="catalytic activity">
    <reaction evidence="1 13">
        <text>Transfers a segment of a (1-&gt;4)-alpha-D-glucan to a new position in an acceptor, which may be glucose or a (1-&gt;4)-alpha-D-glucan.</text>
        <dbReference type="EC" id="2.4.1.25"/>
    </reaction>
</comment>
<dbReference type="InterPro" id="IPR013780">
    <property type="entry name" value="Glyco_hydro_b"/>
</dbReference>
<keyword evidence="7 13" id="KW-0808">Transferase</keyword>
<dbReference type="NCBIfam" id="TIGR00217">
    <property type="entry name" value="malQ"/>
    <property type="match status" value="1"/>
</dbReference>
<evidence type="ECO:0000256" key="12">
    <source>
        <dbReference type="ARBA" id="ARBA00031501"/>
    </source>
</evidence>
<evidence type="ECO:0000256" key="1">
    <source>
        <dbReference type="ARBA" id="ARBA00000439"/>
    </source>
</evidence>
<dbReference type="InterPro" id="IPR003385">
    <property type="entry name" value="Glyco_hydro_77"/>
</dbReference>
<evidence type="ECO:0000256" key="13">
    <source>
        <dbReference type="RuleBase" id="RU361207"/>
    </source>
</evidence>